<dbReference type="PANTHER" id="PTHR32387">
    <property type="entry name" value="WU:FJ29H11"/>
    <property type="match status" value="1"/>
</dbReference>
<dbReference type="SUPFAM" id="SSF55874">
    <property type="entry name" value="ATPase domain of HSP90 chaperone/DNA topoisomerase II/histidine kinase"/>
    <property type="match status" value="1"/>
</dbReference>
<evidence type="ECO:0000259" key="1">
    <source>
        <dbReference type="Pfam" id="PF25794"/>
    </source>
</evidence>
<organism evidence="2 3">
    <name type="scientific">Methylomonas rapida</name>
    <dbReference type="NCBI Taxonomy" id="2963939"/>
    <lineage>
        <taxon>Bacteria</taxon>
        <taxon>Pseudomonadati</taxon>
        <taxon>Pseudomonadota</taxon>
        <taxon>Gammaproteobacteria</taxon>
        <taxon>Methylococcales</taxon>
        <taxon>Methylococcaceae</taxon>
        <taxon>Methylomonas</taxon>
    </lineage>
</organism>
<dbReference type="InterPro" id="IPR058210">
    <property type="entry name" value="SACS/Nov_dom"/>
</dbReference>
<gene>
    <name evidence="2" type="ORF">NM686_012130</name>
</gene>
<feature type="domain" description="Sacsin/Nov" evidence="1">
    <location>
        <begin position="34"/>
        <end position="150"/>
    </location>
</feature>
<protein>
    <recommendedName>
        <fullName evidence="1">Sacsin/Nov domain-containing protein</fullName>
    </recommendedName>
</protein>
<evidence type="ECO:0000313" key="3">
    <source>
        <dbReference type="Proteomes" id="UP001162780"/>
    </source>
</evidence>
<reference evidence="2" key="1">
    <citation type="submission" date="2022-11" db="EMBL/GenBank/DDBJ databases">
        <title>Methylomonas rapida sp. nov., Carotenoid-Producing Obligate Methanotrophs with High Growth Characteristics and Biotechnological Potential.</title>
        <authorList>
            <person name="Tikhonova E.N."/>
            <person name="Suleimanov R.Z."/>
            <person name="Miroshnikov K."/>
            <person name="Oshkin I.Y."/>
            <person name="Belova S.E."/>
            <person name="Danilova O.V."/>
            <person name="Ashikhmin A."/>
            <person name="Konopkin A."/>
            <person name="But S.Y."/>
            <person name="Khmelenina V.N."/>
            <person name="Kuznetsov N."/>
            <person name="Pimenov N.V."/>
            <person name="Dedysh S.N."/>
        </authorList>
    </citation>
    <scope>NUCLEOTIDE SEQUENCE</scope>
    <source>
        <strain evidence="2">MP1</strain>
    </source>
</reference>
<dbReference type="InterPro" id="IPR052957">
    <property type="entry name" value="Auxin_embryo_med"/>
</dbReference>
<dbReference type="RefSeq" id="WP_255188121.1">
    <property type="nucleotide sequence ID" value="NZ_CP113517.1"/>
</dbReference>
<dbReference type="NCBIfam" id="NF047352">
    <property type="entry name" value="P_loop_sacsin"/>
    <property type="match status" value="1"/>
</dbReference>
<keyword evidence="3" id="KW-1185">Reference proteome</keyword>
<proteinExistence type="predicted"/>
<dbReference type="EMBL" id="CP113517">
    <property type="protein sequence ID" value="WAR43142.1"/>
    <property type="molecule type" value="Genomic_DNA"/>
</dbReference>
<sequence length="274" mass="31213">MNTELQTLKQKRLKWVDSNRENGFDEGINRLLTELYPDNAHFIYELLQNAEDPQATTVQFKLTDSSVEFTHNGKRLFSFKDVESITSIGNSTKRDDATSIGKFGVGFKAVFAYTNTPEIHSGNFHFRIRDLVVPDTKGVKQSASNQQQTNFSFPFDNPKKPAETAMQEIAKGLQALGDNTLLFLSHIRKIEYTLPDAAKGSLERIDQGNGRIDIRVCKPNGEANVSHWLHFQKDVDVTDEDGKTKICRIAIAYSLVEEANKKRLFRILRRNHYM</sequence>
<evidence type="ECO:0000313" key="2">
    <source>
        <dbReference type="EMBL" id="WAR43142.1"/>
    </source>
</evidence>
<dbReference type="Pfam" id="PF25794">
    <property type="entry name" value="SACS"/>
    <property type="match status" value="1"/>
</dbReference>
<accession>A0ABY7GDS8</accession>
<dbReference type="Gene3D" id="3.30.565.10">
    <property type="entry name" value="Histidine kinase-like ATPase, C-terminal domain"/>
    <property type="match status" value="1"/>
</dbReference>
<dbReference type="PANTHER" id="PTHR32387:SF0">
    <property type="entry name" value="PROTEIN NO VEIN"/>
    <property type="match status" value="1"/>
</dbReference>
<name>A0ABY7GDS8_9GAMM</name>
<dbReference type="Proteomes" id="UP001162780">
    <property type="component" value="Chromosome"/>
</dbReference>
<dbReference type="InterPro" id="IPR036890">
    <property type="entry name" value="HATPase_C_sf"/>
</dbReference>